<dbReference type="InterPro" id="IPR036388">
    <property type="entry name" value="WH-like_DNA-bd_sf"/>
</dbReference>
<dbReference type="InterPro" id="IPR036390">
    <property type="entry name" value="WH_DNA-bd_sf"/>
</dbReference>
<accession>A0ABT7HI94</accession>
<sequence length="221" mass="25861">MSKNIEEYIKDFYNLYHKVEKANVDKGIRCLTANEVHIICLVGEKDTTVNDLADQLDITIGSLSKALSKLEMKKFIFREKLENDRRKVRVNLTTKGELAFKYYTKSDKNVLTNILEDVDKKKLKVFSEVLQKLITNLYFLKKDIEPTMLSQCKLNNKLIIYDIKATDELLNSFITQKITIGREIKLIEKNENTLTILIDKKKKVLTKEEGQYIFCIKKEKR</sequence>
<keyword evidence="1" id="KW-0805">Transcription regulation</keyword>
<dbReference type="InterPro" id="IPR011991">
    <property type="entry name" value="ArsR-like_HTH"/>
</dbReference>
<dbReference type="InterPro" id="IPR000835">
    <property type="entry name" value="HTH_MarR-typ"/>
</dbReference>
<evidence type="ECO:0000256" key="2">
    <source>
        <dbReference type="ARBA" id="ARBA00023125"/>
    </source>
</evidence>
<dbReference type="Pfam" id="PF01047">
    <property type="entry name" value="MarR"/>
    <property type="match status" value="1"/>
</dbReference>
<keyword evidence="6" id="KW-1185">Reference proteome</keyword>
<name>A0ABT7HI94_9FUSO</name>
<feature type="domain" description="HTH marR-type" evidence="4">
    <location>
        <begin position="1"/>
        <end position="135"/>
    </location>
</feature>
<gene>
    <name evidence="5" type="ORF">QQA45_01705</name>
</gene>
<dbReference type="CDD" id="cd00090">
    <property type="entry name" value="HTH_ARSR"/>
    <property type="match status" value="1"/>
</dbReference>
<dbReference type="SUPFAM" id="SSF46785">
    <property type="entry name" value="Winged helix' DNA-binding domain"/>
    <property type="match status" value="1"/>
</dbReference>
<dbReference type="Proteomes" id="UP001225134">
    <property type="component" value="Unassembled WGS sequence"/>
</dbReference>
<proteinExistence type="predicted"/>
<dbReference type="PANTHER" id="PTHR42756:SF1">
    <property type="entry name" value="TRANSCRIPTIONAL REPRESSOR OF EMRAB OPERON"/>
    <property type="match status" value="1"/>
</dbReference>
<dbReference type="EMBL" id="JASSPP010000002">
    <property type="protein sequence ID" value="MDK9580234.1"/>
    <property type="molecule type" value="Genomic_DNA"/>
</dbReference>
<dbReference type="SMART" id="SM00347">
    <property type="entry name" value="HTH_MARR"/>
    <property type="match status" value="1"/>
</dbReference>
<keyword evidence="3" id="KW-0804">Transcription</keyword>
<evidence type="ECO:0000313" key="5">
    <source>
        <dbReference type="EMBL" id="MDK9580234.1"/>
    </source>
</evidence>
<dbReference type="RefSeq" id="WP_066728259.1">
    <property type="nucleotide sequence ID" value="NZ_CP160095.1"/>
</dbReference>
<dbReference type="PANTHER" id="PTHR42756">
    <property type="entry name" value="TRANSCRIPTIONAL REGULATOR, MARR"/>
    <property type="match status" value="1"/>
</dbReference>
<protein>
    <submittedName>
        <fullName evidence="5">MarR family transcriptional regulator</fullName>
    </submittedName>
</protein>
<keyword evidence="2" id="KW-0238">DNA-binding</keyword>
<evidence type="ECO:0000313" key="6">
    <source>
        <dbReference type="Proteomes" id="UP001225134"/>
    </source>
</evidence>
<comment type="caution">
    <text evidence="5">The sequence shown here is derived from an EMBL/GenBank/DDBJ whole genome shotgun (WGS) entry which is preliminary data.</text>
</comment>
<organism evidence="5 6">
    <name type="scientific">Sneathia sanguinegens</name>
    <dbReference type="NCBI Taxonomy" id="40543"/>
    <lineage>
        <taxon>Bacteria</taxon>
        <taxon>Fusobacteriati</taxon>
        <taxon>Fusobacteriota</taxon>
        <taxon>Fusobacteriia</taxon>
        <taxon>Fusobacteriales</taxon>
        <taxon>Leptotrichiaceae</taxon>
        <taxon>Sneathia</taxon>
    </lineage>
</organism>
<dbReference type="Gene3D" id="1.10.10.10">
    <property type="entry name" value="Winged helix-like DNA-binding domain superfamily/Winged helix DNA-binding domain"/>
    <property type="match status" value="1"/>
</dbReference>
<evidence type="ECO:0000256" key="3">
    <source>
        <dbReference type="ARBA" id="ARBA00023163"/>
    </source>
</evidence>
<evidence type="ECO:0000256" key="1">
    <source>
        <dbReference type="ARBA" id="ARBA00023015"/>
    </source>
</evidence>
<dbReference type="PRINTS" id="PR00598">
    <property type="entry name" value="HTHMARR"/>
</dbReference>
<reference evidence="5 6" key="1">
    <citation type="submission" date="2023-06" db="EMBL/GenBank/DDBJ databases">
        <title>Antibody response to the Sneathia vaginalis cytopathogenic toxin A during pregnancy.</title>
        <authorList>
            <person name="Mccoy Z.T."/>
            <person name="Serrano M.G."/>
            <person name="Spaine K."/>
            <person name="Edwards D.J."/>
            <person name="Buck G.A."/>
            <person name="Jefferson K."/>
        </authorList>
    </citation>
    <scope>NUCLEOTIDE SEQUENCE [LARGE SCALE GENOMIC DNA]</scope>
    <source>
        <strain evidence="5 6">CCUG 42621</strain>
    </source>
</reference>
<dbReference type="PROSITE" id="PS50995">
    <property type="entry name" value="HTH_MARR_2"/>
    <property type="match status" value="1"/>
</dbReference>
<evidence type="ECO:0000259" key="4">
    <source>
        <dbReference type="PROSITE" id="PS50995"/>
    </source>
</evidence>